<protein>
    <recommendedName>
        <fullName evidence="3">Calcineurin-like phosphoesterase domain-containing protein</fullName>
    </recommendedName>
</protein>
<dbReference type="Gene3D" id="3.60.21.10">
    <property type="match status" value="1"/>
</dbReference>
<organism evidence="4 5">
    <name type="scientific">Noviluteimonas caseinilytica</name>
    <dbReference type="NCBI Taxonomy" id="2675101"/>
    <lineage>
        <taxon>Bacteria</taxon>
        <taxon>Pseudomonadati</taxon>
        <taxon>Pseudomonadota</taxon>
        <taxon>Gammaproteobacteria</taxon>
        <taxon>Lysobacterales</taxon>
        <taxon>Lysobacteraceae</taxon>
        <taxon>Noviluteimonas</taxon>
    </lineage>
</organism>
<gene>
    <name evidence="4" type="ORF">LYSCAS_15240</name>
</gene>
<dbReference type="PANTHER" id="PTHR22953:SF153">
    <property type="entry name" value="PURPLE ACID PHOSPHATASE"/>
    <property type="match status" value="1"/>
</dbReference>
<keyword evidence="5" id="KW-1185">Reference proteome</keyword>
<name>A0ABM7Q580_9GAMM</name>
<feature type="domain" description="Calcineurin-like phosphoesterase" evidence="3">
    <location>
        <begin position="127"/>
        <end position="315"/>
    </location>
</feature>
<dbReference type="SUPFAM" id="SSF56300">
    <property type="entry name" value="Metallo-dependent phosphatases"/>
    <property type="match status" value="1"/>
</dbReference>
<dbReference type="PANTHER" id="PTHR22953">
    <property type="entry name" value="ACID PHOSPHATASE RELATED"/>
    <property type="match status" value="1"/>
</dbReference>
<evidence type="ECO:0000256" key="2">
    <source>
        <dbReference type="SAM" id="SignalP"/>
    </source>
</evidence>
<sequence length="509" mass="54551">MKAIGTIFLLCAALTALPSNAQLRTPQYPEDDTVVVQLDDETPTQVCHPDAEWIRLGFASIDLHGTDKLVLTSSDGDELKLFGTRWNGRVFHTRALRGDCITIEKAFNDADSAFALSDYQAGLDALADTHARIAAAGDLCDSTPLDCRKTSDLVIAADPTMVLALGDNAYTNGTLAEFMSRYDPNWGRFKDITAPVAGNHEYLTTNAAGYFDYFNGVGQNDGPAGERTKGYYSFDVGEWHFIALNSKSGGAVSATQLAWLDADLRANTKPCTAAYMHYPFISSGRYTTFPNIKPIMDRLYAAKVDLLLTGHDHDYQRFQKMDGEQVAQDDGVREVITGTGGGDKYTVVGTHPLYVTGQGSTFGILRVDLTGVGYDGAFVPIAGKTWTDSFNGQCHRAEDGLVGDYILTASPTISVTRGSSGAKVITVASYGAFNELVKLANGTLPSGVTATWSPYNVTPPGDGSATGRVTLKVSNSAEKGTYPIAITGTNAAGTPDERVRKTSFTLTVK</sequence>
<evidence type="ECO:0000313" key="4">
    <source>
        <dbReference type="EMBL" id="BCT92500.1"/>
    </source>
</evidence>
<dbReference type="Pfam" id="PF00149">
    <property type="entry name" value="Metallophos"/>
    <property type="match status" value="1"/>
</dbReference>
<keyword evidence="1 2" id="KW-0732">Signal</keyword>
<proteinExistence type="predicted"/>
<accession>A0ABM7Q580</accession>
<feature type="signal peptide" evidence="2">
    <location>
        <begin position="1"/>
        <end position="21"/>
    </location>
</feature>
<feature type="chain" id="PRO_5047358899" description="Calcineurin-like phosphoesterase domain-containing protein" evidence="2">
    <location>
        <begin position="22"/>
        <end position="509"/>
    </location>
</feature>
<evidence type="ECO:0000256" key="1">
    <source>
        <dbReference type="ARBA" id="ARBA00022729"/>
    </source>
</evidence>
<reference evidence="4 5" key="1">
    <citation type="submission" date="2021-03" db="EMBL/GenBank/DDBJ databases">
        <title>Complete Genome Sequences of Two Lysobacter Strains Isolated from Sea Water (Lysobacter caseinilyticus) and Soil (Lysobacter helvus) in South Korea.</title>
        <authorList>
            <person name="Watanabe Y."/>
            <person name="Arakawa K."/>
        </authorList>
    </citation>
    <scope>NUCLEOTIDE SEQUENCE [LARGE SCALE GENOMIC DNA]</scope>
    <source>
        <strain evidence="4 5">KVB24</strain>
    </source>
</reference>
<evidence type="ECO:0000259" key="3">
    <source>
        <dbReference type="Pfam" id="PF00149"/>
    </source>
</evidence>
<dbReference type="RefSeq" id="WP_213437326.1">
    <property type="nucleotide sequence ID" value="NZ_AP024545.1"/>
</dbReference>
<evidence type="ECO:0000313" key="5">
    <source>
        <dbReference type="Proteomes" id="UP000681317"/>
    </source>
</evidence>
<dbReference type="InterPro" id="IPR004843">
    <property type="entry name" value="Calcineurin-like_PHP"/>
</dbReference>
<dbReference type="EMBL" id="AP024545">
    <property type="protein sequence ID" value="BCT92500.1"/>
    <property type="molecule type" value="Genomic_DNA"/>
</dbReference>
<dbReference type="InterPro" id="IPR039331">
    <property type="entry name" value="PAPs-like"/>
</dbReference>
<dbReference type="InterPro" id="IPR029052">
    <property type="entry name" value="Metallo-depent_PP-like"/>
</dbReference>
<dbReference type="Proteomes" id="UP000681317">
    <property type="component" value="Chromosome"/>
</dbReference>